<gene>
    <name evidence="1" type="ORF">HKB35_21765</name>
</gene>
<accession>A0A7Y0MZH5</accession>
<organism evidence="1 2">
    <name type="scientific">Vibrio alginolyticus</name>
    <dbReference type="NCBI Taxonomy" id="663"/>
    <lineage>
        <taxon>Bacteria</taxon>
        <taxon>Pseudomonadati</taxon>
        <taxon>Pseudomonadota</taxon>
        <taxon>Gammaproteobacteria</taxon>
        <taxon>Vibrionales</taxon>
        <taxon>Vibrionaceae</taxon>
        <taxon>Vibrio</taxon>
    </lineage>
</organism>
<dbReference type="EMBL" id="JABCMA010000039">
    <property type="protein sequence ID" value="NMR76243.1"/>
    <property type="molecule type" value="Genomic_DNA"/>
</dbReference>
<evidence type="ECO:0000313" key="1">
    <source>
        <dbReference type="EMBL" id="NMR76243.1"/>
    </source>
</evidence>
<reference evidence="1 2" key="1">
    <citation type="submission" date="2020-04" db="EMBL/GenBank/DDBJ databases">
        <title>Whole-genome sequencing of Vibrio spp. from China reveals different genetic environments of blaCTX-M-14 among diverse lineages.</title>
        <authorList>
            <person name="Zheng Z."/>
            <person name="Ye L."/>
            <person name="Chen S."/>
        </authorList>
    </citation>
    <scope>NUCLEOTIDE SEQUENCE [LARGE SCALE GENOMIC DNA]</scope>
    <source>
        <strain evidence="1 2">Vb1636</strain>
    </source>
</reference>
<evidence type="ECO:0000313" key="2">
    <source>
        <dbReference type="Proteomes" id="UP000565155"/>
    </source>
</evidence>
<dbReference type="RefSeq" id="WP_169629105.1">
    <property type="nucleotide sequence ID" value="NZ_JABCMA010000039.1"/>
</dbReference>
<proteinExistence type="predicted"/>
<dbReference type="Proteomes" id="UP000565155">
    <property type="component" value="Unassembled WGS sequence"/>
</dbReference>
<sequence>MKLSHKNKLMHKKGIPQRAWIGRCNRRFLRDVAKIEAVLNQSKRGECRRSFFMRGIWGRQKRTGKLRINKVKTYERFDRVEAKEPELIPTRELASGGYVTPEKGFQVGRGEPTAEVFTPDGKVQLLESHARRQSALINQIVVKAKSEESRSVLSVISDTAVRFGNALKGVFFSKSKEKSTL</sequence>
<name>A0A7Y0MZH5_VIBAL</name>
<protein>
    <submittedName>
        <fullName evidence="1">Uncharacterized protein</fullName>
    </submittedName>
</protein>
<comment type="caution">
    <text evidence="1">The sequence shown here is derived from an EMBL/GenBank/DDBJ whole genome shotgun (WGS) entry which is preliminary data.</text>
</comment>
<dbReference type="AlphaFoldDB" id="A0A7Y0MZH5"/>